<dbReference type="Pfam" id="PF12322">
    <property type="entry name" value="T4_baseplate"/>
    <property type="match status" value="1"/>
</dbReference>
<name>A0A381U4U2_9ZZZZ</name>
<evidence type="ECO:0008006" key="2">
    <source>
        <dbReference type="Google" id="ProtNLM"/>
    </source>
</evidence>
<dbReference type="EMBL" id="UINC01005713">
    <property type="protein sequence ID" value="SVA23084.1"/>
    <property type="molecule type" value="Genomic_DNA"/>
</dbReference>
<organism evidence="1">
    <name type="scientific">marine metagenome</name>
    <dbReference type="NCBI Taxonomy" id="408172"/>
    <lineage>
        <taxon>unclassified sequences</taxon>
        <taxon>metagenomes</taxon>
        <taxon>ecological metagenomes</taxon>
    </lineage>
</organism>
<dbReference type="AlphaFoldDB" id="A0A381U4U2"/>
<evidence type="ECO:0000313" key="1">
    <source>
        <dbReference type="EMBL" id="SVA23084.1"/>
    </source>
</evidence>
<dbReference type="InterPro" id="IPR024364">
    <property type="entry name" value="Baseplate_phage_T4-like"/>
</dbReference>
<protein>
    <recommendedName>
        <fullName evidence="2">Baseplate protein</fullName>
    </recommendedName>
</protein>
<proteinExistence type="predicted"/>
<accession>A0A381U4U2</accession>
<reference evidence="1" key="1">
    <citation type="submission" date="2018-05" db="EMBL/GenBank/DDBJ databases">
        <authorList>
            <person name="Lanie J.A."/>
            <person name="Ng W.-L."/>
            <person name="Kazmierczak K.M."/>
            <person name="Andrzejewski T.M."/>
            <person name="Davidsen T.M."/>
            <person name="Wayne K.J."/>
            <person name="Tettelin H."/>
            <person name="Glass J.I."/>
            <person name="Rusch D."/>
            <person name="Podicherti R."/>
            <person name="Tsui H.-C.T."/>
            <person name="Winkler M.E."/>
        </authorList>
    </citation>
    <scope>NUCLEOTIDE SEQUENCE</scope>
</reference>
<gene>
    <name evidence="1" type="ORF">METZ01_LOCUS75938</name>
</gene>
<sequence length="244" mass="27419">MALPKVSIPTYELTVPSSGEKVSYRPFLVKEEKTLLMAAEDQNVATITKAMRDIIFSCTEGEVDLKTLAPYDIEYIFLQLRGKSIGDVISLKLKKPESIDCEEAGCPEGTEVSINIDDIKIDTSTMMDSKIELTETIGIKLGYPQLETVQKYVVKGGGMSADGIFKMINDCIEYIWEGEEIYKAKDSTKKELTDFIESLNSIQFTKIRDFFESMPRLQHEITWTCSKCNKSAPLLLEGIDSFFG</sequence>